<keyword evidence="3" id="KW-1185">Reference proteome</keyword>
<comment type="caution">
    <text evidence="2">The sequence shown here is derived from an EMBL/GenBank/DDBJ whole genome shotgun (WGS) entry which is preliminary data.</text>
</comment>
<feature type="transmembrane region" description="Helical" evidence="1">
    <location>
        <begin position="371"/>
        <end position="389"/>
    </location>
</feature>
<organism evidence="2 3">
    <name type="scientific">Leptospira semungkisensis</name>
    <dbReference type="NCBI Taxonomy" id="2484985"/>
    <lineage>
        <taxon>Bacteria</taxon>
        <taxon>Pseudomonadati</taxon>
        <taxon>Spirochaetota</taxon>
        <taxon>Spirochaetia</taxon>
        <taxon>Leptospirales</taxon>
        <taxon>Leptospiraceae</taxon>
        <taxon>Leptospira</taxon>
    </lineage>
</organism>
<sequence length="534" mass="60647">MTSVRNFFVSYSYWIVPLLFLANVISTVPLDKGFNSDSGLKLLQTRGILSSGIHKQEVFYPGKDVDPDYSFNLYKDFLIKTADGRIFGQYSWLFSCISAPILALLGTGALVPFCILLYLFSVLSFELIYKPSKFTVFFALLCTPILLYSLEYSENTLFLLLSALGVSIYFKDSELNLKYSELFLSGALIALPVWLRLEPLIFIPIFGLSILLVRNREILSLRFWKENLALASGILLSAGSFLLYNSIMYGNILGPRFAASGKNVWDLGIKLKQMFVLFFFGYWKLGYFGYMPLLLWVFISQLGKFKTLSPRVKLLVTLNLIYIPCISFLVGTEAFVNWGPRYLALALFPSLMVLDDWYLRTFQSGFPKLKLVALVLLTSVSLWATVKGFQMIRASYKQIGGISKELNDLNPDYVITGSQLISGHFGKLVMTKPCFLVYSEADVNVLTDRIFAKEKDKTILFLVSKHEMKDVEEKLESGGSDSFFSLLKKATPHVLNYTNLSAEENQKIIRILKEKAKSSEEKEARDYFAYLFKT</sequence>
<evidence type="ECO:0000313" key="3">
    <source>
        <dbReference type="Proteomes" id="UP000297453"/>
    </source>
</evidence>
<feature type="transmembrane region" description="Helical" evidence="1">
    <location>
        <begin position="311"/>
        <end position="330"/>
    </location>
</feature>
<dbReference type="Proteomes" id="UP000297453">
    <property type="component" value="Unassembled WGS sequence"/>
</dbReference>
<dbReference type="EMBL" id="RQEP01000005">
    <property type="protein sequence ID" value="TGK07882.1"/>
    <property type="molecule type" value="Genomic_DNA"/>
</dbReference>
<dbReference type="RefSeq" id="WP_135586159.1">
    <property type="nucleotide sequence ID" value="NZ_RQEP01000005.1"/>
</dbReference>
<feature type="transmembrane region" description="Helical" evidence="1">
    <location>
        <begin position="228"/>
        <end position="247"/>
    </location>
</feature>
<feature type="transmembrane region" description="Helical" evidence="1">
    <location>
        <begin position="275"/>
        <end position="299"/>
    </location>
</feature>
<evidence type="ECO:0008006" key="4">
    <source>
        <dbReference type="Google" id="ProtNLM"/>
    </source>
</evidence>
<keyword evidence="1" id="KW-0812">Transmembrane</keyword>
<dbReference type="NCBIfam" id="NF047440">
    <property type="entry name" value="LA3751_2_3_fam"/>
    <property type="match status" value="1"/>
</dbReference>
<dbReference type="AlphaFoldDB" id="A0A4R9G8B8"/>
<dbReference type="InterPro" id="IPR059217">
    <property type="entry name" value="LA3751_2-like"/>
</dbReference>
<reference evidence="2" key="1">
    <citation type="journal article" date="2019" name="PLoS Negl. Trop. Dis.">
        <title>Revisiting the worldwide diversity of Leptospira species in the environment.</title>
        <authorList>
            <person name="Vincent A.T."/>
            <person name="Schiettekatte O."/>
            <person name="Bourhy P."/>
            <person name="Veyrier F.J."/>
            <person name="Picardeau M."/>
        </authorList>
    </citation>
    <scope>NUCLEOTIDE SEQUENCE [LARGE SCALE GENOMIC DNA]</scope>
    <source>
        <strain evidence="2">SSS9</strain>
    </source>
</reference>
<keyword evidence="1" id="KW-1133">Transmembrane helix</keyword>
<gene>
    <name evidence="2" type="ORF">EHO59_07250</name>
</gene>
<feature type="transmembrane region" description="Helical" evidence="1">
    <location>
        <begin position="201"/>
        <end position="216"/>
    </location>
</feature>
<evidence type="ECO:0000313" key="2">
    <source>
        <dbReference type="EMBL" id="TGK07882.1"/>
    </source>
</evidence>
<evidence type="ECO:0000256" key="1">
    <source>
        <dbReference type="SAM" id="Phobius"/>
    </source>
</evidence>
<dbReference type="OrthoDB" id="313835at2"/>
<proteinExistence type="predicted"/>
<feature type="transmembrane region" description="Helical" evidence="1">
    <location>
        <begin position="12"/>
        <end position="30"/>
    </location>
</feature>
<feature type="transmembrane region" description="Helical" evidence="1">
    <location>
        <begin position="132"/>
        <end position="150"/>
    </location>
</feature>
<feature type="transmembrane region" description="Helical" evidence="1">
    <location>
        <begin position="92"/>
        <end position="120"/>
    </location>
</feature>
<keyword evidence="1" id="KW-0472">Membrane</keyword>
<accession>A0A4R9G8B8</accession>
<name>A0A4R9G8B8_9LEPT</name>
<protein>
    <recommendedName>
        <fullName evidence="4">Glycosyltransferase RgtA/B/C/D-like domain-containing protein</fullName>
    </recommendedName>
</protein>